<dbReference type="GO" id="GO:0120010">
    <property type="term" value="P:intermembrane phospholipid transfer"/>
    <property type="evidence" value="ECO:0007669"/>
    <property type="project" value="TreeGrafter"/>
</dbReference>
<protein>
    <submittedName>
        <fullName evidence="3">Phospholipid-binding lipoprotein MlaA</fullName>
    </submittedName>
</protein>
<reference evidence="3 4" key="1">
    <citation type="submission" date="2020-08" db="EMBL/GenBank/DDBJ databases">
        <title>Genomic Encyclopedia of Type Strains, Phase III (KMG-III): the genomes of soil and plant-associated and newly described type strains.</title>
        <authorList>
            <person name="Whitman W."/>
        </authorList>
    </citation>
    <scope>NUCLEOTIDE SEQUENCE [LARGE SCALE GENOMIC DNA]</scope>
    <source>
        <strain evidence="3 4">CECT 8654</strain>
    </source>
</reference>
<dbReference type="EMBL" id="JACHWY010000001">
    <property type="protein sequence ID" value="MBB3046703.1"/>
    <property type="molecule type" value="Genomic_DNA"/>
</dbReference>
<comment type="caution">
    <text evidence="3">The sequence shown here is derived from an EMBL/GenBank/DDBJ whole genome shotgun (WGS) entry which is preliminary data.</text>
</comment>
<evidence type="ECO:0000313" key="3">
    <source>
        <dbReference type="EMBL" id="MBB3046703.1"/>
    </source>
</evidence>
<dbReference type="PANTHER" id="PTHR30035:SF3">
    <property type="entry name" value="INTERMEMBRANE PHOSPHOLIPID TRANSPORT SYSTEM LIPOPROTEIN MLAA"/>
    <property type="match status" value="1"/>
</dbReference>
<name>A0A7W4W3D0_9GAMM</name>
<evidence type="ECO:0000313" key="4">
    <source>
        <dbReference type="Proteomes" id="UP000537130"/>
    </source>
</evidence>
<accession>A0A7W4W3D0</accession>
<dbReference type="AlphaFoldDB" id="A0A7W4W3D0"/>
<keyword evidence="3" id="KW-0449">Lipoprotein</keyword>
<dbReference type="PANTHER" id="PTHR30035">
    <property type="entry name" value="LIPOPROTEIN VACJ-RELATED"/>
    <property type="match status" value="1"/>
</dbReference>
<proteinExistence type="inferred from homology"/>
<evidence type="ECO:0000256" key="1">
    <source>
        <dbReference type="ARBA" id="ARBA00010634"/>
    </source>
</evidence>
<organism evidence="3 4">
    <name type="scientific">Litorivivens lipolytica</name>
    <dbReference type="NCBI Taxonomy" id="1524264"/>
    <lineage>
        <taxon>Bacteria</taxon>
        <taxon>Pseudomonadati</taxon>
        <taxon>Pseudomonadota</taxon>
        <taxon>Gammaproteobacteria</taxon>
        <taxon>Litorivivens</taxon>
    </lineage>
</organism>
<sequence length="228" mass="25361">MPLLWLTGCASQPETADPWEGFNRKVFAFNEVADKYVAKPVAEGYQAVLPDFLEVGIDNMLSNLRELLNIVADLGQLKFKEAANDGGRFVINSTVGVAGFFEVAAHIGLEKRTEDFGQTLGYWGVGPGPYLVLPILGPSTVRDAGASVIDAQVDAISQVDHVRTRNQIRFLDLVNTRANLLKTESLLSGDRYTFMRDAYLQRREYLISDGAVVEDSFGEEEFEEWDDF</sequence>
<evidence type="ECO:0000256" key="2">
    <source>
        <dbReference type="ARBA" id="ARBA00022729"/>
    </source>
</evidence>
<dbReference type="InterPro" id="IPR007428">
    <property type="entry name" value="MlaA"/>
</dbReference>
<dbReference type="GO" id="GO:0016020">
    <property type="term" value="C:membrane"/>
    <property type="evidence" value="ECO:0007669"/>
    <property type="project" value="InterPro"/>
</dbReference>
<comment type="similarity">
    <text evidence="1">Belongs to the MlaA family.</text>
</comment>
<keyword evidence="4" id="KW-1185">Reference proteome</keyword>
<keyword evidence="2" id="KW-0732">Signal</keyword>
<gene>
    <name evidence="3" type="ORF">FHR99_000939</name>
</gene>
<dbReference type="Proteomes" id="UP000537130">
    <property type="component" value="Unassembled WGS sequence"/>
</dbReference>
<dbReference type="Pfam" id="PF04333">
    <property type="entry name" value="MlaA"/>
    <property type="match status" value="1"/>
</dbReference>
<dbReference type="PRINTS" id="PR01805">
    <property type="entry name" value="VACJLIPOPROT"/>
</dbReference>